<name>A0ABR9BCG3_9RHOO</name>
<evidence type="ECO:0000313" key="1">
    <source>
        <dbReference type="EMBL" id="MBD8504032.1"/>
    </source>
</evidence>
<gene>
    <name evidence="1" type="ORF">IFO67_14140</name>
</gene>
<reference evidence="2" key="1">
    <citation type="submission" date="2023-07" db="EMBL/GenBank/DDBJ databases">
        <title>Thauera sp. CAU 1555 isolated from sand of Yaerae Beach.</title>
        <authorList>
            <person name="Kim W."/>
        </authorList>
    </citation>
    <scope>NUCLEOTIDE SEQUENCE [LARGE SCALE GENOMIC DNA]</scope>
    <source>
        <strain evidence="2">CAU 1555</strain>
    </source>
</reference>
<proteinExistence type="predicted"/>
<keyword evidence="2" id="KW-1185">Reference proteome</keyword>
<dbReference type="EMBL" id="JACYTO010000002">
    <property type="protein sequence ID" value="MBD8504032.1"/>
    <property type="molecule type" value="Genomic_DNA"/>
</dbReference>
<protein>
    <submittedName>
        <fullName evidence="1">Uncharacterized protein</fullName>
    </submittedName>
</protein>
<evidence type="ECO:0000313" key="2">
    <source>
        <dbReference type="Proteomes" id="UP000603602"/>
    </source>
</evidence>
<dbReference type="RefSeq" id="WP_187718813.1">
    <property type="nucleotide sequence ID" value="NZ_JACTAH010000002.1"/>
</dbReference>
<organism evidence="1 2">
    <name type="scientific">Thauera sedimentorum</name>
    <dbReference type="NCBI Taxonomy" id="2767595"/>
    <lineage>
        <taxon>Bacteria</taxon>
        <taxon>Pseudomonadati</taxon>
        <taxon>Pseudomonadota</taxon>
        <taxon>Betaproteobacteria</taxon>
        <taxon>Rhodocyclales</taxon>
        <taxon>Zoogloeaceae</taxon>
        <taxon>Thauera</taxon>
    </lineage>
</organism>
<dbReference type="Proteomes" id="UP000603602">
    <property type="component" value="Unassembled WGS sequence"/>
</dbReference>
<accession>A0ABR9BCG3</accession>
<comment type="caution">
    <text evidence="1">The sequence shown here is derived from an EMBL/GenBank/DDBJ whole genome shotgun (WGS) entry which is preliminary data.</text>
</comment>
<sequence>MHTTDANAVLSLVNSAVQNLHHYMGSGCPRAERQARLAIDHLQLYSADPAVDASCCALEHLLDAVAPR</sequence>